<keyword evidence="1" id="KW-1133">Transmembrane helix</keyword>
<reference evidence="2 3" key="1">
    <citation type="submission" date="2018-06" db="EMBL/GenBank/DDBJ databases">
        <authorList>
            <consortium name="Pathogen Informatics"/>
            <person name="Doyle S."/>
        </authorList>
    </citation>
    <scope>NUCLEOTIDE SEQUENCE [LARGE SCALE GENOMIC DNA]</scope>
    <source>
        <strain evidence="2 3">NCTC13294</strain>
    </source>
</reference>
<proteinExistence type="predicted"/>
<feature type="transmembrane region" description="Helical" evidence="1">
    <location>
        <begin position="9"/>
        <end position="28"/>
    </location>
</feature>
<sequence length="138" mass="15962">MAFAIIRRVFFGALIYMMLDSSLFWLLLRYAEAVHAHDPFAVPPPPRTPPAYMQDCLRKSGNPEGALESCAFLAMTQLDGDIEQRHLRHSNDADWQDSLQRFKDFRAARCRLEREAPDELLCRVRLSQQYLEGLPRVP</sequence>
<dbReference type="Proteomes" id="UP000254572">
    <property type="component" value="Unassembled WGS sequence"/>
</dbReference>
<dbReference type="AlphaFoldDB" id="A0A381ECN3"/>
<evidence type="ECO:0000313" key="2">
    <source>
        <dbReference type="EMBL" id="SUX24791.1"/>
    </source>
</evidence>
<evidence type="ECO:0000313" key="3">
    <source>
        <dbReference type="Proteomes" id="UP000254572"/>
    </source>
</evidence>
<protein>
    <submittedName>
        <fullName evidence="2">Uncharacterized protein</fullName>
    </submittedName>
</protein>
<gene>
    <name evidence="2" type="ORF">NCTC13294_02064</name>
</gene>
<name>A0A381ECN3_9GAMM</name>
<organism evidence="2 3">
    <name type="scientific">Cardiobacterium valvarum</name>
    <dbReference type="NCBI Taxonomy" id="194702"/>
    <lineage>
        <taxon>Bacteria</taxon>
        <taxon>Pseudomonadati</taxon>
        <taxon>Pseudomonadota</taxon>
        <taxon>Gammaproteobacteria</taxon>
        <taxon>Cardiobacteriales</taxon>
        <taxon>Cardiobacteriaceae</taxon>
        <taxon>Cardiobacterium</taxon>
    </lineage>
</organism>
<accession>A0A381ECN3</accession>
<keyword evidence="1" id="KW-0812">Transmembrane</keyword>
<keyword evidence="3" id="KW-1185">Reference proteome</keyword>
<keyword evidence="1" id="KW-0472">Membrane</keyword>
<evidence type="ECO:0000256" key="1">
    <source>
        <dbReference type="SAM" id="Phobius"/>
    </source>
</evidence>
<dbReference type="EMBL" id="UFUW01000001">
    <property type="protein sequence ID" value="SUX24791.1"/>
    <property type="molecule type" value="Genomic_DNA"/>
</dbReference>